<keyword evidence="1" id="KW-1133">Transmembrane helix</keyword>
<dbReference type="Proteomes" id="UP000594260">
    <property type="component" value="Unplaced"/>
</dbReference>
<dbReference type="GeneID" id="111248570"/>
<proteinExistence type="predicted"/>
<reference evidence="3" key="1">
    <citation type="submission" date="2021-01" db="UniProtKB">
        <authorList>
            <consortium name="EnsemblMetazoa"/>
        </authorList>
    </citation>
    <scope>IDENTIFICATION</scope>
</reference>
<evidence type="ECO:0000313" key="3">
    <source>
        <dbReference type="EnsemblMetazoa" id="XP_022656829"/>
    </source>
</evidence>
<dbReference type="OMA" id="FRATHEG"/>
<dbReference type="KEGG" id="vde:111248570"/>
<feature type="signal peptide" evidence="2">
    <location>
        <begin position="1"/>
        <end position="23"/>
    </location>
</feature>
<evidence type="ECO:0000256" key="1">
    <source>
        <dbReference type="SAM" id="Phobius"/>
    </source>
</evidence>
<feature type="chain" id="PRO_5029738752" evidence="2">
    <location>
        <begin position="24"/>
        <end position="253"/>
    </location>
</feature>
<accession>A0A7M7MEX5</accession>
<keyword evidence="4" id="KW-1185">Reference proteome</keyword>
<dbReference type="InParanoid" id="A0A7M7MEX5"/>
<keyword evidence="1" id="KW-0472">Membrane</keyword>
<evidence type="ECO:0000256" key="2">
    <source>
        <dbReference type="SAM" id="SignalP"/>
    </source>
</evidence>
<sequence>MASFVLPLSVLFMTILNSELTSTMLITKTTPTVNSYEDILLFKNVKIYTEKNTVLHTMLSEARSELFQRLKPRVAPVEGIFIQTPNTYKLLSAVEQQRGVIVVNVDMAHNLIVTAHRKWHRCPHLQVAREQAGLLLANVFLSRKIPDRTRRKLRKGFRATHEGGFLTKALEWTRRDSSACLSRSDNELKPMTFNQLEGSFMVLAIGGVSSLLSLLIEVAWAKDLHRSCCSSRSGRVLCRALAKANISRLNTLK</sequence>
<keyword evidence="2" id="KW-0732">Signal</keyword>
<feature type="transmembrane region" description="Helical" evidence="1">
    <location>
        <begin position="200"/>
        <end position="220"/>
    </location>
</feature>
<protein>
    <submittedName>
        <fullName evidence="3">Uncharacterized protein</fullName>
    </submittedName>
</protein>
<dbReference type="AlphaFoldDB" id="A0A7M7MEX5"/>
<dbReference type="RefSeq" id="XP_022656829.1">
    <property type="nucleotide sequence ID" value="XM_022801094.1"/>
</dbReference>
<dbReference type="EnsemblMetazoa" id="XM_022801094">
    <property type="protein sequence ID" value="XP_022656829"/>
    <property type="gene ID" value="LOC111248570"/>
</dbReference>
<organism evidence="3 4">
    <name type="scientific">Varroa destructor</name>
    <name type="common">Honeybee mite</name>
    <dbReference type="NCBI Taxonomy" id="109461"/>
    <lineage>
        <taxon>Eukaryota</taxon>
        <taxon>Metazoa</taxon>
        <taxon>Ecdysozoa</taxon>
        <taxon>Arthropoda</taxon>
        <taxon>Chelicerata</taxon>
        <taxon>Arachnida</taxon>
        <taxon>Acari</taxon>
        <taxon>Parasitiformes</taxon>
        <taxon>Mesostigmata</taxon>
        <taxon>Gamasina</taxon>
        <taxon>Dermanyssoidea</taxon>
        <taxon>Varroidae</taxon>
        <taxon>Varroa</taxon>
    </lineage>
</organism>
<name>A0A7M7MEX5_VARDE</name>
<keyword evidence="1" id="KW-0812">Transmembrane</keyword>
<evidence type="ECO:0000313" key="4">
    <source>
        <dbReference type="Proteomes" id="UP000594260"/>
    </source>
</evidence>